<evidence type="ECO:0000313" key="2">
    <source>
        <dbReference type="EMBL" id="CAA9266640.1"/>
    </source>
</evidence>
<dbReference type="EMBL" id="CADCTG010000219">
    <property type="protein sequence ID" value="CAA9266640.1"/>
    <property type="molecule type" value="Genomic_DNA"/>
</dbReference>
<evidence type="ECO:0000256" key="1">
    <source>
        <dbReference type="SAM" id="MobiDB-lite"/>
    </source>
</evidence>
<organism evidence="2">
    <name type="scientific">uncultured Acetobacteraceae bacterium</name>
    <dbReference type="NCBI Taxonomy" id="169975"/>
    <lineage>
        <taxon>Bacteria</taxon>
        <taxon>Pseudomonadati</taxon>
        <taxon>Pseudomonadota</taxon>
        <taxon>Alphaproteobacteria</taxon>
        <taxon>Acetobacterales</taxon>
        <taxon>Acetobacteraceae</taxon>
        <taxon>environmental samples</taxon>
    </lineage>
</organism>
<name>A0A6J4IZN2_9PROT</name>
<protein>
    <submittedName>
        <fullName evidence="2">Uncharacterized protein</fullName>
    </submittedName>
</protein>
<proteinExistence type="predicted"/>
<dbReference type="AlphaFoldDB" id="A0A6J4IZN2"/>
<reference evidence="2" key="1">
    <citation type="submission" date="2020-02" db="EMBL/GenBank/DDBJ databases">
        <authorList>
            <person name="Meier V. D."/>
        </authorList>
    </citation>
    <scope>NUCLEOTIDE SEQUENCE</scope>
    <source>
        <strain evidence="2">AVDCRST_MAG08</strain>
    </source>
</reference>
<sequence>MPPCPPRGLAPPFPPPRRVRRARPWPALPAQARQQLARQVACLLRRVREEARRADRAR</sequence>
<gene>
    <name evidence="2" type="ORF">AVDCRST_MAG08-2936</name>
</gene>
<accession>A0A6J4IZN2</accession>
<feature type="compositionally biased region" description="Pro residues" evidence="1">
    <location>
        <begin position="1"/>
        <end position="16"/>
    </location>
</feature>
<feature type="region of interest" description="Disordered" evidence="1">
    <location>
        <begin position="1"/>
        <end position="22"/>
    </location>
</feature>